<dbReference type="AlphaFoldDB" id="A0A1C3EJD2"/>
<gene>
    <name evidence="1" type="ORF">A6X21_18735</name>
</gene>
<name>A0A1C3EJD2_9PLAN</name>
<dbReference type="OrthoDB" id="251560at2"/>
<dbReference type="Proteomes" id="UP000094828">
    <property type="component" value="Unassembled WGS sequence"/>
</dbReference>
<accession>A0A1C3EJD2</accession>
<evidence type="ECO:0000313" key="2">
    <source>
        <dbReference type="Proteomes" id="UP000094828"/>
    </source>
</evidence>
<evidence type="ECO:0000313" key="1">
    <source>
        <dbReference type="EMBL" id="ODA33338.1"/>
    </source>
</evidence>
<dbReference type="SUPFAM" id="SSF48452">
    <property type="entry name" value="TPR-like"/>
    <property type="match status" value="1"/>
</dbReference>
<sequence>MMPNLHTMIGDQLGRAARPFLMCGALLLSWQMTVDAADIVIRKGGGRVGGTAVSTKSGMTVKPQAGDEVTIPLAELQSVEWDSMPASFKIASGDLAAGRFDKAIDALSKLKSDGKFPNDNVKKEIGYTLARAKGLLAQTQPSKVDDAIKELKGIQASDPDFYQYFPSVILLADLLVNKGSFDEAAKVLESFNEVTDSSLKLQGRSYVGRVLLAQGKIPQAVTAFDEVISSAGDDQTLAPRKLDAMVGKAKAAIQQNKYAEALPLLDDVMLNMTEASAATGAECKLLQGNCLQALNKPMEAVLAYLYVDLNYPNESGARAEALYHLAGLWRVIQHPDRGLEARARLEADYPASPWAKKLSGS</sequence>
<reference evidence="1 2" key="1">
    <citation type="submission" date="2016-05" db="EMBL/GenBank/DDBJ databases">
        <title>Genomic and physiological characterization of Planctopirus sp. isolated from fresh water lake.</title>
        <authorList>
            <person name="Subhash Y."/>
            <person name="Ramana C."/>
        </authorList>
    </citation>
    <scope>NUCLEOTIDE SEQUENCE [LARGE SCALE GENOMIC DNA]</scope>
    <source>
        <strain evidence="1 2">JC280</strain>
    </source>
</reference>
<dbReference type="EMBL" id="LYDR01000055">
    <property type="protein sequence ID" value="ODA33338.1"/>
    <property type="molecule type" value="Genomic_DNA"/>
</dbReference>
<keyword evidence="2" id="KW-1185">Reference proteome</keyword>
<dbReference type="InterPro" id="IPR011990">
    <property type="entry name" value="TPR-like_helical_dom_sf"/>
</dbReference>
<proteinExistence type="predicted"/>
<comment type="caution">
    <text evidence="1">The sequence shown here is derived from an EMBL/GenBank/DDBJ whole genome shotgun (WGS) entry which is preliminary data.</text>
</comment>
<protein>
    <submittedName>
        <fullName evidence="1">Uncharacterized protein</fullName>
    </submittedName>
</protein>
<organism evidence="1 2">
    <name type="scientific">Planctopirus hydrillae</name>
    <dbReference type="NCBI Taxonomy" id="1841610"/>
    <lineage>
        <taxon>Bacteria</taxon>
        <taxon>Pseudomonadati</taxon>
        <taxon>Planctomycetota</taxon>
        <taxon>Planctomycetia</taxon>
        <taxon>Planctomycetales</taxon>
        <taxon>Planctomycetaceae</taxon>
        <taxon>Planctopirus</taxon>
    </lineage>
</organism>
<dbReference type="STRING" id="1841610.A6X21_18735"/>
<dbReference type="Gene3D" id="1.25.40.10">
    <property type="entry name" value="Tetratricopeptide repeat domain"/>
    <property type="match status" value="2"/>
</dbReference>
<dbReference type="Pfam" id="PF13432">
    <property type="entry name" value="TPR_16"/>
    <property type="match status" value="1"/>
</dbReference>